<accession>A0A2S4VD76</accession>
<dbReference type="Proteomes" id="UP000239156">
    <property type="component" value="Unassembled WGS sequence"/>
</dbReference>
<sequence>MDEDCTTTGYSSNVGTDDPVSPTSPLSPRQLTDTEKKEIIASLLSEGWKGPDILTILEEEYGWKISLRTLSRLRQNWGLRLCDLMPPENVPDLLPPIRASLISAHQNGFRVAEMRSQLHTELNLDVSHRTVERYLRRLKLKQRRDDIAEGKLTREEAVAHIRHAREALLANTAGYRRMRQILVTNYGLHLPRKTVYEILSELDPEGMNMRLKRNCKRRVFRVAGPNHIWSADGHDKLKPYGITVYGFIDAWSRKVLGIFVHVTNNDPRHVGVYLLQLAQSLGGIPKKLTTDKGTETGDMATFQIQLSHEFIEDLTPEQAQEHMHYTKSIHNQRIESLWSRMMTEHNRPVIDNILKHMEKEAYDDSDPLQKLLFVFLWVPVFQASADSWVESHNAFRKRRDKRTCLPTGVAPVFSYSNPEHFQTSDLLVPIPHERFDELLEEHYPNLEQMFTHTPAFFHDVASQLFRDMGYTFQNLAIGHVWHVFDVLLPRLKEQFPPQFFVDLAANLADQNEEDEGQQDESTLEHVAS</sequence>
<organism evidence="3 4">
    <name type="scientific">Puccinia striiformis</name>
    <dbReference type="NCBI Taxonomy" id="27350"/>
    <lineage>
        <taxon>Eukaryota</taxon>
        <taxon>Fungi</taxon>
        <taxon>Dikarya</taxon>
        <taxon>Basidiomycota</taxon>
        <taxon>Pucciniomycotina</taxon>
        <taxon>Pucciniomycetes</taxon>
        <taxon>Pucciniales</taxon>
        <taxon>Pucciniaceae</taxon>
        <taxon>Puccinia</taxon>
    </lineage>
</organism>
<protein>
    <recommendedName>
        <fullName evidence="2">Integrase core domain-containing protein</fullName>
    </recommendedName>
</protein>
<proteinExistence type="predicted"/>
<dbReference type="GO" id="GO:0003676">
    <property type="term" value="F:nucleic acid binding"/>
    <property type="evidence" value="ECO:0007669"/>
    <property type="project" value="InterPro"/>
</dbReference>
<dbReference type="PANTHER" id="PTHR46177:SF1">
    <property type="entry name" value="INTEGRASE CATALYTIC DOMAIN-CONTAINING PROTEIN"/>
    <property type="match status" value="1"/>
</dbReference>
<dbReference type="VEuPathDB" id="FungiDB:PSTT_08228"/>
<keyword evidence="4" id="KW-1185">Reference proteome</keyword>
<dbReference type="VEuPathDB" id="FungiDB:PSHT_13120"/>
<dbReference type="SUPFAM" id="SSF53098">
    <property type="entry name" value="Ribonuclease H-like"/>
    <property type="match status" value="1"/>
</dbReference>
<dbReference type="EMBL" id="PKSL01000074">
    <property type="protein sequence ID" value="POW07482.1"/>
    <property type="molecule type" value="Genomic_DNA"/>
</dbReference>
<evidence type="ECO:0000313" key="4">
    <source>
        <dbReference type="Proteomes" id="UP000239156"/>
    </source>
</evidence>
<evidence type="ECO:0000313" key="3">
    <source>
        <dbReference type="EMBL" id="POW07482.1"/>
    </source>
</evidence>
<dbReference type="InterPro" id="IPR058913">
    <property type="entry name" value="Integrase_dom_put"/>
</dbReference>
<evidence type="ECO:0000259" key="2">
    <source>
        <dbReference type="Pfam" id="PF24764"/>
    </source>
</evidence>
<dbReference type="InterPro" id="IPR036397">
    <property type="entry name" value="RNaseH_sf"/>
</dbReference>
<evidence type="ECO:0000256" key="1">
    <source>
        <dbReference type="SAM" id="MobiDB-lite"/>
    </source>
</evidence>
<gene>
    <name evidence="3" type="ORF">PSTT_08228</name>
</gene>
<feature type="region of interest" description="Disordered" evidence="1">
    <location>
        <begin position="1"/>
        <end position="32"/>
    </location>
</feature>
<feature type="compositionally biased region" description="Polar residues" evidence="1">
    <location>
        <begin position="1"/>
        <end position="31"/>
    </location>
</feature>
<dbReference type="PANTHER" id="PTHR46177">
    <property type="entry name" value="INTEGRASE CATALYTIC DOMAIN-CONTAINING PROTEIN"/>
    <property type="match status" value="1"/>
</dbReference>
<reference evidence="3" key="1">
    <citation type="submission" date="2017-12" db="EMBL/GenBank/DDBJ databases">
        <title>Gene loss provides genomic basis for host adaptation in cereal stripe rust fungi.</title>
        <authorList>
            <person name="Xia C."/>
        </authorList>
    </citation>
    <scope>NUCLEOTIDE SEQUENCE [LARGE SCALE GENOMIC DNA]</scope>
    <source>
        <strain evidence="3">93-210</strain>
    </source>
</reference>
<dbReference type="Pfam" id="PF24764">
    <property type="entry name" value="rva_4"/>
    <property type="match status" value="1"/>
</dbReference>
<comment type="caution">
    <text evidence="3">The sequence shown here is derived from an EMBL/GenBank/DDBJ whole genome shotgun (WGS) entry which is preliminary data.</text>
</comment>
<feature type="domain" description="Integrase core" evidence="2">
    <location>
        <begin position="219"/>
        <end position="401"/>
    </location>
</feature>
<dbReference type="Gene3D" id="3.30.420.10">
    <property type="entry name" value="Ribonuclease H-like superfamily/Ribonuclease H"/>
    <property type="match status" value="1"/>
</dbReference>
<dbReference type="AlphaFoldDB" id="A0A2S4VD76"/>
<dbReference type="InterPro" id="IPR012337">
    <property type="entry name" value="RNaseH-like_sf"/>
</dbReference>
<name>A0A2S4VD76_9BASI</name>